<dbReference type="AlphaFoldDB" id="A0A915IYC2"/>
<name>A0A915IYC2_ROMCU</name>
<protein>
    <submittedName>
        <fullName evidence="3">Uncharacterized protein</fullName>
    </submittedName>
</protein>
<dbReference type="Proteomes" id="UP000887565">
    <property type="component" value="Unplaced"/>
</dbReference>
<reference evidence="3" key="1">
    <citation type="submission" date="2022-11" db="UniProtKB">
        <authorList>
            <consortium name="WormBaseParasite"/>
        </authorList>
    </citation>
    <scope>IDENTIFICATION</scope>
</reference>
<organism evidence="2 3">
    <name type="scientific">Romanomermis culicivorax</name>
    <name type="common">Nematode worm</name>
    <dbReference type="NCBI Taxonomy" id="13658"/>
    <lineage>
        <taxon>Eukaryota</taxon>
        <taxon>Metazoa</taxon>
        <taxon>Ecdysozoa</taxon>
        <taxon>Nematoda</taxon>
        <taxon>Enoplea</taxon>
        <taxon>Dorylaimia</taxon>
        <taxon>Mermithida</taxon>
        <taxon>Mermithoidea</taxon>
        <taxon>Mermithidae</taxon>
        <taxon>Romanomermis</taxon>
    </lineage>
</organism>
<keyword evidence="1" id="KW-0472">Membrane</keyword>
<keyword evidence="1" id="KW-1133">Transmembrane helix</keyword>
<evidence type="ECO:0000313" key="2">
    <source>
        <dbReference type="Proteomes" id="UP000887565"/>
    </source>
</evidence>
<sequence>MCRCRRYSSHPEVWGRLPSFTSKPRTYICNRFALRPIVFDEEFHMETSIEEIQIDVSDYTANPHSATATQITDFSKLTLREISTIALAPMDESTPIQPAVMDSQTMTSDQIMMDIPEESTVDQPTSMDVVPIEPAATMPPTAPALDPWIYLLCNGTPWLQRLLRIILGCHLVCCFLNTTGWTILPR</sequence>
<feature type="transmembrane region" description="Helical" evidence="1">
    <location>
        <begin position="162"/>
        <end position="184"/>
    </location>
</feature>
<accession>A0A915IYC2</accession>
<keyword evidence="1" id="KW-0812">Transmembrane</keyword>
<dbReference type="WBParaSite" id="nRc.2.0.1.t18737-RA">
    <property type="protein sequence ID" value="nRc.2.0.1.t18737-RA"/>
    <property type="gene ID" value="nRc.2.0.1.g18737"/>
</dbReference>
<evidence type="ECO:0000313" key="3">
    <source>
        <dbReference type="WBParaSite" id="nRc.2.0.1.t18737-RA"/>
    </source>
</evidence>
<keyword evidence="2" id="KW-1185">Reference proteome</keyword>
<evidence type="ECO:0000256" key="1">
    <source>
        <dbReference type="SAM" id="Phobius"/>
    </source>
</evidence>
<proteinExistence type="predicted"/>